<feature type="compositionally biased region" description="Basic and acidic residues" evidence="1">
    <location>
        <begin position="41"/>
        <end position="62"/>
    </location>
</feature>
<evidence type="ECO:0000259" key="2">
    <source>
        <dbReference type="Pfam" id="PF21091"/>
    </source>
</evidence>
<dbReference type="Proteomes" id="UP000815677">
    <property type="component" value="Unassembled WGS sequence"/>
</dbReference>
<protein>
    <recommendedName>
        <fullName evidence="2">FACT complex subunit SPT16 C-terminal domain-containing protein</fullName>
    </recommendedName>
</protein>
<feature type="compositionally biased region" description="Acidic residues" evidence="1">
    <location>
        <begin position="1"/>
        <end position="12"/>
    </location>
</feature>
<feature type="domain" description="FACT complex subunit SPT16 C-terminal" evidence="2">
    <location>
        <begin position="3"/>
        <end position="62"/>
    </location>
</feature>
<sequence>EDMEVDSTEDESDYRGGRSDESGSDIGGGSDDSEGEDCDELERKAAKSEFKRKEEQKRRGSDDPNSDIPKGPR</sequence>
<feature type="non-terminal residue" evidence="3">
    <location>
        <position position="1"/>
    </location>
</feature>
<evidence type="ECO:0000256" key="1">
    <source>
        <dbReference type="SAM" id="MobiDB-lite"/>
    </source>
</evidence>
<name>A0ABQ0KY15_MYCCL</name>
<organism evidence="3 4">
    <name type="scientific">Mycena chlorophos</name>
    <name type="common">Agaric fungus</name>
    <name type="synonym">Agaricus chlorophos</name>
    <dbReference type="NCBI Taxonomy" id="658473"/>
    <lineage>
        <taxon>Eukaryota</taxon>
        <taxon>Fungi</taxon>
        <taxon>Dikarya</taxon>
        <taxon>Basidiomycota</taxon>
        <taxon>Agaricomycotina</taxon>
        <taxon>Agaricomycetes</taxon>
        <taxon>Agaricomycetidae</taxon>
        <taxon>Agaricales</taxon>
        <taxon>Marasmiineae</taxon>
        <taxon>Mycenaceae</taxon>
        <taxon>Mycena</taxon>
    </lineage>
</organism>
<evidence type="ECO:0000313" key="3">
    <source>
        <dbReference type="EMBL" id="GAT43793.1"/>
    </source>
</evidence>
<dbReference type="EMBL" id="DF839313">
    <property type="protein sequence ID" value="GAT43793.1"/>
    <property type="molecule type" value="Genomic_DNA"/>
</dbReference>
<dbReference type="Pfam" id="PF21091">
    <property type="entry name" value="SPT16_C"/>
    <property type="match status" value="1"/>
</dbReference>
<feature type="region of interest" description="Disordered" evidence="1">
    <location>
        <begin position="1"/>
        <end position="73"/>
    </location>
</feature>
<gene>
    <name evidence="3" type="ORF">MCHLO_01461</name>
</gene>
<proteinExistence type="predicted"/>
<keyword evidence="4" id="KW-1185">Reference proteome</keyword>
<reference evidence="3" key="1">
    <citation type="submission" date="2014-09" db="EMBL/GenBank/DDBJ databases">
        <title>Genome sequence of the luminous mushroom Mycena chlorophos for searching fungal bioluminescence genes.</title>
        <authorList>
            <person name="Tanaka Y."/>
            <person name="Kasuga D."/>
            <person name="Oba Y."/>
            <person name="Hase S."/>
            <person name="Sato K."/>
            <person name="Oba Y."/>
            <person name="Sakakibara Y."/>
        </authorList>
    </citation>
    <scope>NUCLEOTIDE SEQUENCE</scope>
</reference>
<evidence type="ECO:0000313" key="4">
    <source>
        <dbReference type="Proteomes" id="UP000815677"/>
    </source>
</evidence>
<feature type="compositionally biased region" description="Acidic residues" evidence="1">
    <location>
        <begin position="31"/>
        <end position="40"/>
    </location>
</feature>
<dbReference type="InterPro" id="IPR048969">
    <property type="entry name" value="FACT_SPT16_C"/>
</dbReference>
<accession>A0ABQ0KY15</accession>